<feature type="compositionally biased region" description="Low complexity" evidence="1">
    <location>
        <begin position="200"/>
        <end position="212"/>
    </location>
</feature>
<evidence type="ECO:0000313" key="2">
    <source>
        <dbReference type="EMBL" id="GHP02000.1"/>
    </source>
</evidence>
<feature type="compositionally biased region" description="Polar residues" evidence="1">
    <location>
        <begin position="58"/>
        <end position="69"/>
    </location>
</feature>
<dbReference type="EMBL" id="BNJQ01000002">
    <property type="protein sequence ID" value="GHP02000.1"/>
    <property type="molecule type" value="Genomic_DNA"/>
</dbReference>
<feature type="compositionally biased region" description="Low complexity" evidence="1">
    <location>
        <begin position="37"/>
        <end position="57"/>
    </location>
</feature>
<sequence>MPPSSQNLSPAHDGLTSSFQDKKRKINVAENSQGNLKPAHAKPSSAPAKQSSGPASANHTLAGSLSQAAQPAEKRAKITLKTTTTDKTTGVTTENLVRLPSTTIKVPASNHATTTTAAAAAAAAAANPAAAAAKKAAETGTGKLQTTTTKPGAQAAEAAAPLPTAKQLADAKARAAALFAKTKVVQQQKPATASAPPASNVVRPTTNPTTRTAQPTPVEYAPSTSFLDPTKAQPSRPGNVIARKGPGARRPGVRRVQPEVSANVTTETTAVSTYGSLDVPYGQVDHGGGGGGGSGAGAGGGGIDPAGGRVAVVYDDI</sequence>
<gene>
    <name evidence="2" type="ORF">PPROV_000075600</name>
</gene>
<proteinExistence type="predicted"/>
<comment type="caution">
    <text evidence="2">The sequence shown here is derived from an EMBL/GenBank/DDBJ whole genome shotgun (WGS) entry which is preliminary data.</text>
</comment>
<name>A0A830H7J1_9CHLO</name>
<keyword evidence="3" id="KW-1185">Reference proteome</keyword>
<feature type="region of interest" description="Disordered" evidence="1">
    <location>
        <begin position="1"/>
        <end position="94"/>
    </location>
</feature>
<dbReference type="Proteomes" id="UP000660262">
    <property type="component" value="Unassembled WGS sequence"/>
</dbReference>
<accession>A0A830H7J1</accession>
<feature type="region of interest" description="Disordered" evidence="1">
    <location>
        <begin position="280"/>
        <end position="308"/>
    </location>
</feature>
<feature type="compositionally biased region" description="Polar residues" evidence="1">
    <location>
        <begin position="1"/>
        <end position="19"/>
    </location>
</feature>
<reference evidence="2" key="1">
    <citation type="submission" date="2020-10" db="EMBL/GenBank/DDBJ databases">
        <title>Unveiling of a novel bifunctional photoreceptor, Dualchrome1, isolated from a cosmopolitan green alga.</title>
        <authorList>
            <person name="Suzuki S."/>
            <person name="Kawachi M."/>
        </authorList>
    </citation>
    <scope>NUCLEOTIDE SEQUENCE</scope>
    <source>
        <strain evidence="2">NIES 2893</strain>
    </source>
</reference>
<protein>
    <submittedName>
        <fullName evidence="2">Uncharacterized protein</fullName>
    </submittedName>
</protein>
<feature type="region of interest" description="Disordered" evidence="1">
    <location>
        <begin position="138"/>
        <end position="159"/>
    </location>
</feature>
<feature type="region of interest" description="Disordered" evidence="1">
    <location>
        <begin position="187"/>
        <end position="261"/>
    </location>
</feature>
<evidence type="ECO:0000256" key="1">
    <source>
        <dbReference type="SAM" id="MobiDB-lite"/>
    </source>
</evidence>
<organism evidence="2 3">
    <name type="scientific">Pycnococcus provasolii</name>
    <dbReference type="NCBI Taxonomy" id="41880"/>
    <lineage>
        <taxon>Eukaryota</taxon>
        <taxon>Viridiplantae</taxon>
        <taxon>Chlorophyta</taxon>
        <taxon>Pseudoscourfieldiophyceae</taxon>
        <taxon>Pseudoscourfieldiales</taxon>
        <taxon>Pycnococcaceae</taxon>
        <taxon>Pycnococcus</taxon>
    </lineage>
</organism>
<dbReference type="AlphaFoldDB" id="A0A830H7J1"/>
<feature type="compositionally biased region" description="Gly residues" evidence="1">
    <location>
        <begin position="285"/>
        <end position="305"/>
    </location>
</feature>
<feature type="compositionally biased region" description="Low complexity" evidence="1">
    <location>
        <begin position="79"/>
        <end position="93"/>
    </location>
</feature>
<evidence type="ECO:0000313" key="3">
    <source>
        <dbReference type="Proteomes" id="UP000660262"/>
    </source>
</evidence>